<dbReference type="InterPro" id="IPR000007">
    <property type="entry name" value="Tubby_C"/>
</dbReference>
<dbReference type="PaxDb" id="4097-A0A1S4DG33"/>
<evidence type="ECO:0000259" key="1">
    <source>
        <dbReference type="Pfam" id="PF01167"/>
    </source>
</evidence>
<dbReference type="InterPro" id="IPR025659">
    <property type="entry name" value="Tubby-like_C"/>
</dbReference>
<feature type="domain" description="Tubby C-terminal" evidence="1">
    <location>
        <begin position="2"/>
        <end position="56"/>
    </location>
</feature>
<evidence type="ECO:0000313" key="2">
    <source>
        <dbReference type="RefSeq" id="XP_016512214.1"/>
    </source>
</evidence>
<dbReference type="SUPFAM" id="SSF54518">
    <property type="entry name" value="Tubby C-terminal domain-like"/>
    <property type="match status" value="1"/>
</dbReference>
<proteinExistence type="predicted"/>
<accession>A0A1S4DG33</accession>
<organism evidence="2">
    <name type="scientific">Nicotiana tabacum</name>
    <name type="common">Common tobacco</name>
    <dbReference type="NCBI Taxonomy" id="4097"/>
    <lineage>
        <taxon>Eukaryota</taxon>
        <taxon>Viridiplantae</taxon>
        <taxon>Streptophyta</taxon>
        <taxon>Embryophyta</taxon>
        <taxon>Tracheophyta</taxon>
        <taxon>Spermatophyta</taxon>
        <taxon>Magnoliopsida</taxon>
        <taxon>eudicotyledons</taxon>
        <taxon>Gunneridae</taxon>
        <taxon>Pentapetalae</taxon>
        <taxon>asterids</taxon>
        <taxon>lamiids</taxon>
        <taxon>Solanales</taxon>
        <taxon>Solanaceae</taxon>
        <taxon>Nicotianoideae</taxon>
        <taxon>Nicotianeae</taxon>
        <taxon>Nicotiana</taxon>
    </lineage>
</organism>
<dbReference type="KEGG" id="nta:107829255"/>
<protein>
    <submittedName>
        <fullName evidence="2">Tubby-like F-box protein 10</fullName>
    </submittedName>
</protein>
<name>A0A1S4DG33_TOBAC</name>
<dbReference type="Gene3D" id="3.20.90.10">
    <property type="entry name" value="Tubby Protein, Chain A"/>
    <property type="match status" value="1"/>
</dbReference>
<dbReference type="OrthoDB" id="1733121at2759"/>
<sequence>MDQGKFLLATRRYRNGARIKYIVSLDADDLSQRSKAYVGKLRNAQSTIRLCHWKEDLQKYNTTFQQKCPQHDLLVPLERGLMELEY</sequence>
<dbReference type="RefSeq" id="XP_016512214.1">
    <property type="nucleotide sequence ID" value="XM_016656728.1"/>
</dbReference>
<reference evidence="2" key="1">
    <citation type="submission" date="2025-08" db="UniProtKB">
        <authorList>
            <consortium name="RefSeq"/>
        </authorList>
    </citation>
    <scope>IDENTIFICATION</scope>
</reference>
<dbReference type="Pfam" id="PF01167">
    <property type="entry name" value="Tub"/>
    <property type="match status" value="1"/>
</dbReference>
<dbReference type="STRING" id="4097.A0A1S4DG33"/>
<dbReference type="AlphaFoldDB" id="A0A1S4DG33"/>
<gene>
    <name evidence="2" type="primary">LOC107829255</name>
</gene>